<protein>
    <recommendedName>
        <fullName evidence="3">Homeodomain-like domain-containing protein</fullName>
    </recommendedName>
</protein>
<accession>A0AAP2RIB5</accession>
<dbReference type="EMBL" id="JAJNOR010000005">
    <property type="protein sequence ID" value="MCD2492749.1"/>
    <property type="molecule type" value="Genomic_DNA"/>
</dbReference>
<evidence type="ECO:0000313" key="2">
    <source>
        <dbReference type="Proteomes" id="UP001299265"/>
    </source>
</evidence>
<dbReference type="Proteomes" id="UP001299265">
    <property type="component" value="Unassembled WGS sequence"/>
</dbReference>
<comment type="caution">
    <text evidence="1">The sequence shown here is derived from an EMBL/GenBank/DDBJ whole genome shotgun (WGS) entry which is preliminary data.</text>
</comment>
<proteinExistence type="predicted"/>
<evidence type="ECO:0008006" key="3">
    <source>
        <dbReference type="Google" id="ProtNLM"/>
    </source>
</evidence>
<keyword evidence="2" id="KW-1185">Reference proteome</keyword>
<organism evidence="1 2">
    <name type="scientific">Lientehia hominis</name>
    <dbReference type="NCBI Taxonomy" id="2897778"/>
    <lineage>
        <taxon>Bacteria</taxon>
        <taxon>Bacillati</taxon>
        <taxon>Bacillota</taxon>
        <taxon>Clostridia</taxon>
        <taxon>Lachnospirales</taxon>
        <taxon>Lachnospiraceae</taxon>
        <taxon>Lientehia</taxon>
    </lineage>
</organism>
<evidence type="ECO:0000313" key="1">
    <source>
        <dbReference type="EMBL" id="MCD2492749.1"/>
    </source>
</evidence>
<name>A0AAP2RIB5_9FIRM</name>
<dbReference type="RefSeq" id="WP_231062635.1">
    <property type="nucleotide sequence ID" value="NZ_JAJNOR010000005.1"/>
</dbReference>
<gene>
    <name evidence="1" type="ORF">LQE92_08920</name>
</gene>
<dbReference type="AlphaFoldDB" id="A0AAP2RIB5"/>
<sequence length="67" mass="8234">MSRPITDAQIAEIHRLRDEGYSRHRVAKMTGHTSETVDNHWFDADYLEWVDGFRVRWENMRKRFKRK</sequence>
<reference evidence="1 2" key="1">
    <citation type="submission" date="2021-11" db="EMBL/GenBank/DDBJ databases">
        <title>Lacrimispora sp. nov. NSJ-141 isolated from human feces.</title>
        <authorList>
            <person name="Abdugheni R."/>
        </authorList>
    </citation>
    <scope>NUCLEOTIDE SEQUENCE [LARGE SCALE GENOMIC DNA]</scope>
    <source>
        <strain evidence="1 2">NSJ-141</strain>
    </source>
</reference>
<dbReference type="Gene3D" id="1.10.10.60">
    <property type="entry name" value="Homeodomain-like"/>
    <property type="match status" value="1"/>
</dbReference>